<dbReference type="Proteomes" id="UP000271374">
    <property type="component" value="Unassembled WGS sequence"/>
</dbReference>
<dbReference type="OrthoDB" id="1826454at2"/>
<feature type="transmembrane region" description="Helical" evidence="1">
    <location>
        <begin position="16"/>
        <end position="35"/>
    </location>
</feature>
<comment type="caution">
    <text evidence="2">The sequence shown here is derived from an EMBL/GenBank/DDBJ whole genome shotgun (WGS) entry which is preliminary data.</text>
</comment>
<reference evidence="2 3" key="1">
    <citation type="submission" date="2018-12" db="EMBL/GenBank/DDBJ databases">
        <title>Bacillus yapensis draft genome sequence.</title>
        <authorList>
            <person name="Yu L."/>
            <person name="Xu X."/>
            <person name="Tang X."/>
        </authorList>
    </citation>
    <scope>NUCLEOTIDE SEQUENCE [LARGE SCALE GENOMIC DNA]</scope>
    <source>
        <strain evidence="2 3">XXST-01</strain>
    </source>
</reference>
<keyword evidence="1" id="KW-0472">Membrane</keyword>
<evidence type="ECO:0000313" key="2">
    <source>
        <dbReference type="EMBL" id="RTR31141.1"/>
    </source>
</evidence>
<keyword evidence="1" id="KW-0812">Transmembrane</keyword>
<dbReference type="RefSeq" id="WP_126409026.1">
    <property type="nucleotide sequence ID" value="NZ_RXNT01000009.1"/>
</dbReference>
<evidence type="ECO:0000256" key="1">
    <source>
        <dbReference type="SAM" id="Phobius"/>
    </source>
</evidence>
<keyword evidence="1" id="KW-1133">Transmembrane helix</keyword>
<feature type="transmembrane region" description="Helical" evidence="1">
    <location>
        <begin position="117"/>
        <end position="138"/>
    </location>
</feature>
<dbReference type="EMBL" id="RXNT01000009">
    <property type="protein sequence ID" value="RTR31141.1"/>
    <property type="molecule type" value="Genomic_DNA"/>
</dbReference>
<feature type="transmembrane region" description="Helical" evidence="1">
    <location>
        <begin position="150"/>
        <end position="169"/>
    </location>
</feature>
<proteinExistence type="predicted"/>
<dbReference type="Pfam" id="PF13346">
    <property type="entry name" value="ABC2_membrane_5"/>
    <property type="match status" value="1"/>
</dbReference>
<dbReference type="InterPro" id="IPR025699">
    <property type="entry name" value="ABC2_memb-like"/>
</dbReference>
<dbReference type="AlphaFoldDB" id="A0A3S0KIC6"/>
<accession>A0A3S0KIC6</accession>
<name>A0A3S0KIC6_9BACI</name>
<keyword evidence="3" id="KW-1185">Reference proteome</keyword>
<dbReference type="PANTHER" id="PTHR41309">
    <property type="entry name" value="MEMBRANE PROTEIN-RELATED"/>
    <property type="match status" value="1"/>
</dbReference>
<sequence length="215" mass="24774">MLFHLVKKDFILAKKYLLFMLIFAVIGPIFIYSKLGFDNGSFTSFLITVLFTEYILFNMVSMQEDKYRGSALLCTTPHTRNGVIKAKYLFILVIFIGCFLLFNLAVAIGFSTGLARLNIYSIGIALLIISVFFGILIPIQTKFGYEKTKYIFFILFLTPFILPTIIEWYQSMNFNINFQLPLPQTVMVWVPFVISIFIILISMIISIQIFSKKNL</sequence>
<feature type="transmembrane region" description="Helical" evidence="1">
    <location>
        <begin position="41"/>
        <end position="60"/>
    </location>
</feature>
<dbReference type="PANTHER" id="PTHR41309:SF2">
    <property type="entry name" value="MEMBRANE PROTEIN"/>
    <property type="match status" value="1"/>
</dbReference>
<organism evidence="2 3">
    <name type="scientific">Bacillus yapensis</name>
    <dbReference type="NCBI Taxonomy" id="2492960"/>
    <lineage>
        <taxon>Bacteria</taxon>
        <taxon>Bacillati</taxon>
        <taxon>Bacillota</taxon>
        <taxon>Bacilli</taxon>
        <taxon>Bacillales</taxon>
        <taxon>Bacillaceae</taxon>
        <taxon>Bacillus</taxon>
    </lineage>
</organism>
<protein>
    <submittedName>
        <fullName evidence="2">ABC-2 transporter permease</fullName>
    </submittedName>
</protein>
<feature type="transmembrane region" description="Helical" evidence="1">
    <location>
        <begin position="88"/>
        <end position="111"/>
    </location>
</feature>
<evidence type="ECO:0000313" key="3">
    <source>
        <dbReference type="Proteomes" id="UP000271374"/>
    </source>
</evidence>
<feature type="transmembrane region" description="Helical" evidence="1">
    <location>
        <begin position="189"/>
        <end position="210"/>
    </location>
</feature>
<gene>
    <name evidence="2" type="ORF">EKG37_12695</name>
</gene>